<organism evidence="1">
    <name type="scientific">Rhizophora mucronata</name>
    <name type="common">Asiatic mangrove</name>
    <dbReference type="NCBI Taxonomy" id="61149"/>
    <lineage>
        <taxon>Eukaryota</taxon>
        <taxon>Viridiplantae</taxon>
        <taxon>Streptophyta</taxon>
        <taxon>Embryophyta</taxon>
        <taxon>Tracheophyta</taxon>
        <taxon>Spermatophyta</taxon>
        <taxon>Magnoliopsida</taxon>
        <taxon>eudicotyledons</taxon>
        <taxon>Gunneridae</taxon>
        <taxon>Pentapetalae</taxon>
        <taxon>rosids</taxon>
        <taxon>fabids</taxon>
        <taxon>Malpighiales</taxon>
        <taxon>Rhizophoraceae</taxon>
        <taxon>Rhizophora</taxon>
    </lineage>
</organism>
<protein>
    <submittedName>
        <fullName evidence="1">Uncharacterized protein</fullName>
    </submittedName>
</protein>
<evidence type="ECO:0000313" key="1">
    <source>
        <dbReference type="EMBL" id="MBX34447.1"/>
    </source>
</evidence>
<name>A0A2P2MW55_RHIMU</name>
<dbReference type="EMBL" id="GGEC01053963">
    <property type="protein sequence ID" value="MBX34447.1"/>
    <property type="molecule type" value="Transcribed_RNA"/>
</dbReference>
<dbReference type="AlphaFoldDB" id="A0A2P2MW55"/>
<proteinExistence type="predicted"/>
<accession>A0A2P2MW55</accession>
<reference evidence="1" key="1">
    <citation type="submission" date="2018-02" db="EMBL/GenBank/DDBJ databases">
        <title>Rhizophora mucronata_Transcriptome.</title>
        <authorList>
            <person name="Meera S.P."/>
            <person name="Sreeshan A."/>
            <person name="Augustine A."/>
        </authorList>
    </citation>
    <scope>NUCLEOTIDE SEQUENCE</scope>
    <source>
        <tissue evidence="1">Leaf</tissue>
    </source>
</reference>
<sequence length="122" mass="13951">MSNCSKFSKEASSIAETDAPKLFQPRFSVLSDVRVLTNGRMLLLNMLPSRFSIIKFFHDLKSWTFGGSLKSLELTSNVSRCSRAFNSSTGKDPLKLLELRFRLLNDVISPKDSRILFWKLFQ</sequence>